<organism evidence="2 3">
    <name type="scientific">Sphingobium fluviale</name>
    <dbReference type="NCBI Taxonomy" id="2506423"/>
    <lineage>
        <taxon>Bacteria</taxon>
        <taxon>Pseudomonadati</taxon>
        <taxon>Pseudomonadota</taxon>
        <taxon>Alphaproteobacteria</taxon>
        <taxon>Sphingomonadales</taxon>
        <taxon>Sphingomonadaceae</taxon>
        <taxon>Sphingobium</taxon>
    </lineage>
</organism>
<keyword evidence="3" id="KW-1185">Reference proteome</keyword>
<evidence type="ECO:0000313" key="3">
    <source>
        <dbReference type="Proteomes" id="UP000290958"/>
    </source>
</evidence>
<dbReference type="Pfam" id="PF04230">
    <property type="entry name" value="PS_pyruv_trans"/>
    <property type="match status" value="1"/>
</dbReference>
<dbReference type="PANTHER" id="PTHR36836:SF1">
    <property type="entry name" value="COLANIC ACID BIOSYNTHESIS PROTEIN WCAK"/>
    <property type="match status" value="1"/>
</dbReference>
<proteinExistence type="predicted"/>
<dbReference type="Proteomes" id="UP000290958">
    <property type="component" value="Unassembled WGS sequence"/>
</dbReference>
<dbReference type="EMBL" id="SBKP01000002">
    <property type="protein sequence ID" value="RXR30438.1"/>
    <property type="molecule type" value="Genomic_DNA"/>
</dbReference>
<comment type="caution">
    <text evidence="2">The sequence shown here is derived from an EMBL/GenBank/DDBJ whole genome shotgun (WGS) entry which is preliminary data.</text>
</comment>
<name>A0A4Q1KKQ5_9SPHN</name>
<feature type="domain" description="Polysaccharide pyruvyl transferase" evidence="1">
    <location>
        <begin position="86"/>
        <end position="333"/>
    </location>
</feature>
<sequence>MSVMDKTLPNRASAARPHIRIGLLWHSASSGNLGVGALTVGNLTLAREVAASMGLQPRFVILSMRDGDAPLDLGDDVEIFRIDTRAMLSPSGFWATLGRLDCVLDIGAGDSFADIYGPKRFAFLWLSKMLSIARRVPLVLSPQTIGPFTKPVYRALGAAAIRGSAVTFARDEQSLAVTREMAPRARAELAVDVAFVLPFEDRSSARGGAKIRVGVNASGLLFHQAETGTNRFGLSYDYAAFTRALLGALCAREDVAVHLVTHATSNGDPTDDDSRLADRLAQEFPAAIRVPNFATPSDAKSFISSLDCLVAARMHACIGALSAGTPVVPVAYSRKFSGLFGLLGYNHVLPMRGVTEESAVGYVLGRLDHRPELAEAEVEANRKVKDLLDVYRAALKQIFAQAVARA</sequence>
<dbReference type="AlphaFoldDB" id="A0A4Q1KKQ5"/>
<evidence type="ECO:0000259" key="1">
    <source>
        <dbReference type="Pfam" id="PF04230"/>
    </source>
</evidence>
<accession>A0A4Q1KKQ5</accession>
<dbReference type="GO" id="GO:0016740">
    <property type="term" value="F:transferase activity"/>
    <property type="evidence" value="ECO:0007669"/>
    <property type="project" value="UniProtKB-KW"/>
</dbReference>
<reference evidence="3" key="1">
    <citation type="submission" date="2019-01" db="EMBL/GenBank/DDBJ databases">
        <title>Cytophagaceae bacterium strain CAR-16.</title>
        <authorList>
            <person name="Chen W.-M."/>
        </authorList>
    </citation>
    <scope>NUCLEOTIDE SEQUENCE [LARGE SCALE GENOMIC DNA]</scope>
    <source>
        <strain evidence="3">CHR27</strain>
    </source>
</reference>
<dbReference type="InterPro" id="IPR007345">
    <property type="entry name" value="Polysacch_pyruvyl_Trfase"/>
</dbReference>
<keyword evidence="2" id="KW-0808">Transferase</keyword>
<dbReference type="PANTHER" id="PTHR36836">
    <property type="entry name" value="COLANIC ACID BIOSYNTHESIS PROTEIN WCAK"/>
    <property type="match status" value="1"/>
</dbReference>
<evidence type="ECO:0000313" key="2">
    <source>
        <dbReference type="EMBL" id="RXR30438.1"/>
    </source>
</evidence>
<dbReference type="OrthoDB" id="1814359at2"/>
<protein>
    <submittedName>
        <fullName evidence="2">Polysaccharide pyruvyl transferase family protein</fullName>
    </submittedName>
</protein>
<gene>
    <name evidence="2" type="ORF">EQG66_03740</name>
</gene>